<dbReference type="PROSITE" id="PS01037">
    <property type="entry name" value="SBP_BACTERIAL_1"/>
    <property type="match status" value="1"/>
</dbReference>
<dbReference type="InterPro" id="IPR006059">
    <property type="entry name" value="SBP"/>
</dbReference>
<evidence type="ECO:0000256" key="4">
    <source>
        <dbReference type="ARBA" id="ARBA00022729"/>
    </source>
</evidence>
<organism evidence="8 9">
    <name type="scientific">Paenibacillus aceti</name>
    <dbReference type="NCBI Taxonomy" id="1820010"/>
    <lineage>
        <taxon>Bacteria</taxon>
        <taxon>Bacillati</taxon>
        <taxon>Bacillota</taxon>
        <taxon>Bacilli</taxon>
        <taxon>Bacillales</taxon>
        <taxon>Paenibacillaceae</taxon>
        <taxon>Paenibacillus</taxon>
    </lineage>
</organism>
<dbReference type="Pfam" id="PF01547">
    <property type="entry name" value="SBP_bac_1"/>
    <property type="match status" value="1"/>
</dbReference>
<dbReference type="SUPFAM" id="SSF53850">
    <property type="entry name" value="Periplasmic binding protein-like II"/>
    <property type="match status" value="1"/>
</dbReference>
<dbReference type="InterPro" id="IPR006061">
    <property type="entry name" value="SBP_1_CS"/>
</dbReference>
<keyword evidence="9" id="KW-1185">Reference proteome</keyword>
<evidence type="ECO:0000256" key="7">
    <source>
        <dbReference type="ARBA" id="ARBA00023288"/>
    </source>
</evidence>
<comment type="caution">
    <text evidence="8">The sequence shown here is derived from an EMBL/GenBank/DDBJ whole genome shotgun (WGS) entry which is preliminary data.</text>
</comment>
<proteinExistence type="inferred from homology"/>
<evidence type="ECO:0000313" key="9">
    <source>
        <dbReference type="Proteomes" id="UP000608420"/>
    </source>
</evidence>
<dbReference type="PANTHER" id="PTHR43649">
    <property type="entry name" value="ARABINOSE-BINDING PROTEIN-RELATED"/>
    <property type="match status" value="1"/>
</dbReference>
<evidence type="ECO:0000313" key="8">
    <source>
        <dbReference type="EMBL" id="GGG01270.1"/>
    </source>
</evidence>
<sequence>MKKVVSMIAIVLICIFGIVYISSDLITSRGAEQPSSSIAPNGDSDHPAADFKNKELNIAVFMGGYGPEYWKEIISKFEAAYPGVKVNMTISPRIADVVRPQLVAGNPPDLLAVADTEQSGLISSLVKEKGLLDITDVFESKALDQDMKLKDRVLPGMLESTRFSPYQDGKIYMAPFNAGPMGLIYNKNLFREKGWKLPETWEEFFALGQELEKEENYLTDQNGHKVKRALFTYQGIYPDYLEEIMYPSLANAVGMEQLKRIFAYEPGSFHTDEVKKVLDMFAKIGVEGYLMDGTLNLNHTQSQTDMMLGKAIFIVNGSWMENEMKDSPREEGFEFGMIPVPVFHQDDERYILSSYEQFSIPVRAKNPELAKEFLKFLYTDESVKLFAQKSNGAFALKGAQELSKPYLTPGVYEMFSAYDGATAIFQDWKALPKGSKIIIKDVLFRDYMTQIMTGKMTTEQWMERVEQVFAQIQTEMAAE</sequence>
<dbReference type="InterPro" id="IPR022387">
    <property type="entry name" value="Bind_CPR0540"/>
</dbReference>
<dbReference type="NCBIfam" id="TIGR03850">
    <property type="entry name" value="bind_CPR_0540"/>
    <property type="match status" value="1"/>
</dbReference>
<reference evidence="9" key="1">
    <citation type="journal article" date="2019" name="Int. J. Syst. Evol. Microbiol.">
        <title>The Global Catalogue of Microorganisms (GCM) 10K type strain sequencing project: providing services to taxonomists for standard genome sequencing and annotation.</title>
        <authorList>
            <consortium name="The Broad Institute Genomics Platform"/>
            <consortium name="The Broad Institute Genome Sequencing Center for Infectious Disease"/>
            <person name="Wu L."/>
            <person name="Ma J."/>
        </authorList>
    </citation>
    <scope>NUCLEOTIDE SEQUENCE [LARGE SCALE GENOMIC DNA]</scope>
    <source>
        <strain evidence="9">CGMCC 1.15420</strain>
    </source>
</reference>
<keyword evidence="5" id="KW-0472">Membrane</keyword>
<dbReference type="RefSeq" id="WP_120463371.1">
    <property type="nucleotide sequence ID" value="NZ_BMIW01000015.1"/>
</dbReference>
<dbReference type="PANTHER" id="PTHR43649:SF33">
    <property type="entry name" value="POLYGALACTURONAN_RHAMNOGALACTURONAN-BINDING PROTEIN YTCQ"/>
    <property type="match status" value="1"/>
</dbReference>
<dbReference type="Gene3D" id="3.40.190.10">
    <property type="entry name" value="Periplasmic binding protein-like II"/>
    <property type="match status" value="1"/>
</dbReference>
<dbReference type="InterPro" id="IPR050490">
    <property type="entry name" value="Bact_solute-bd_prot1"/>
</dbReference>
<dbReference type="EMBL" id="BMIW01000015">
    <property type="protein sequence ID" value="GGG01270.1"/>
    <property type="molecule type" value="Genomic_DNA"/>
</dbReference>
<keyword evidence="7 8" id="KW-0449">Lipoprotein</keyword>
<evidence type="ECO:0000256" key="2">
    <source>
        <dbReference type="ARBA" id="ARBA00022448"/>
    </source>
</evidence>
<evidence type="ECO:0000256" key="5">
    <source>
        <dbReference type="ARBA" id="ARBA00023136"/>
    </source>
</evidence>
<name>A0ABQ1VXR0_9BACL</name>
<keyword evidence="2" id="KW-0813">Transport</keyword>
<keyword evidence="4" id="KW-0732">Signal</keyword>
<evidence type="ECO:0000256" key="1">
    <source>
        <dbReference type="ARBA" id="ARBA00008520"/>
    </source>
</evidence>
<evidence type="ECO:0000256" key="3">
    <source>
        <dbReference type="ARBA" id="ARBA00022475"/>
    </source>
</evidence>
<accession>A0ABQ1VXR0</accession>
<comment type="similarity">
    <text evidence="1">Belongs to the bacterial solute-binding protein 1 family.</text>
</comment>
<dbReference type="Proteomes" id="UP000608420">
    <property type="component" value="Unassembled WGS sequence"/>
</dbReference>
<keyword evidence="3" id="KW-1003">Cell membrane</keyword>
<gene>
    <name evidence="8" type="ORF">GCM10010913_23780</name>
</gene>
<evidence type="ECO:0000256" key="6">
    <source>
        <dbReference type="ARBA" id="ARBA00023139"/>
    </source>
</evidence>
<protein>
    <submittedName>
        <fullName evidence="8">Lipoprotein</fullName>
    </submittedName>
</protein>
<keyword evidence="6" id="KW-0564">Palmitate</keyword>